<dbReference type="OrthoDB" id="6818458at2759"/>
<comment type="caution">
    <text evidence="1">The sequence shown here is derived from an EMBL/GenBank/DDBJ whole genome shotgun (WGS) entry which is preliminary data.</text>
</comment>
<protein>
    <submittedName>
        <fullName evidence="1">Uncharacterized protein</fullName>
    </submittedName>
</protein>
<reference evidence="1" key="1">
    <citation type="submission" date="2022-03" db="EMBL/GenBank/DDBJ databases">
        <authorList>
            <person name="Sayadi A."/>
        </authorList>
    </citation>
    <scope>NUCLEOTIDE SEQUENCE</scope>
</reference>
<evidence type="ECO:0000313" key="2">
    <source>
        <dbReference type="Proteomes" id="UP001152888"/>
    </source>
</evidence>
<dbReference type="AlphaFoldDB" id="A0A9P0K309"/>
<gene>
    <name evidence="1" type="ORF">ACAOBT_LOCUS6847</name>
</gene>
<dbReference type="Proteomes" id="UP001152888">
    <property type="component" value="Unassembled WGS sequence"/>
</dbReference>
<proteinExistence type="predicted"/>
<keyword evidence="2" id="KW-1185">Reference proteome</keyword>
<organism evidence="1 2">
    <name type="scientific">Acanthoscelides obtectus</name>
    <name type="common">Bean weevil</name>
    <name type="synonym">Bruchus obtectus</name>
    <dbReference type="NCBI Taxonomy" id="200917"/>
    <lineage>
        <taxon>Eukaryota</taxon>
        <taxon>Metazoa</taxon>
        <taxon>Ecdysozoa</taxon>
        <taxon>Arthropoda</taxon>
        <taxon>Hexapoda</taxon>
        <taxon>Insecta</taxon>
        <taxon>Pterygota</taxon>
        <taxon>Neoptera</taxon>
        <taxon>Endopterygota</taxon>
        <taxon>Coleoptera</taxon>
        <taxon>Polyphaga</taxon>
        <taxon>Cucujiformia</taxon>
        <taxon>Chrysomeloidea</taxon>
        <taxon>Chrysomelidae</taxon>
        <taxon>Bruchinae</taxon>
        <taxon>Bruchini</taxon>
        <taxon>Acanthoscelides</taxon>
    </lineage>
</organism>
<sequence>MWSLAHLRHLGGAVQYDCACPYFWQRWHCNESGVLPNLNSNGQSQQFVFIEYLLGLFTRGQTHDHQSHGRAATAPQSNNMERARSPLLKFFLNLRIRKVAGNSPNHSVDVPFRRERKNVRDERDVRMAVQSHSMSVAADRQIDGGWGKMTRR</sequence>
<accession>A0A9P0K309</accession>
<name>A0A9P0K309_ACAOB</name>
<evidence type="ECO:0000313" key="1">
    <source>
        <dbReference type="EMBL" id="CAH1966449.1"/>
    </source>
</evidence>
<dbReference type="EMBL" id="CAKOFQ010006733">
    <property type="protein sequence ID" value="CAH1966449.1"/>
    <property type="molecule type" value="Genomic_DNA"/>
</dbReference>